<dbReference type="PANTHER" id="PTHR38041">
    <property type="entry name" value="CHORISMATE MUTASE"/>
    <property type="match status" value="1"/>
</dbReference>
<dbReference type="GO" id="GO:0006355">
    <property type="term" value="P:regulation of DNA-templated transcription"/>
    <property type="evidence" value="ECO:0007669"/>
    <property type="project" value="InterPro"/>
</dbReference>
<dbReference type="InterPro" id="IPR036979">
    <property type="entry name" value="CM_dom_sf"/>
</dbReference>
<dbReference type="GO" id="GO:0003677">
    <property type="term" value="F:DNA binding"/>
    <property type="evidence" value="ECO:0007669"/>
    <property type="project" value="UniProtKB-KW"/>
</dbReference>
<dbReference type="InterPro" id="IPR014710">
    <property type="entry name" value="RmlC-like_jellyroll"/>
</dbReference>
<feature type="chain" id="PRO_5020549149" description="chorismate mutase" evidence="6">
    <location>
        <begin position="24"/>
        <end position="306"/>
    </location>
</feature>
<keyword evidence="3 6" id="KW-0732">Signal</keyword>
<evidence type="ECO:0000256" key="5">
    <source>
        <dbReference type="ARBA" id="ARBA00023235"/>
    </source>
</evidence>
<evidence type="ECO:0000256" key="4">
    <source>
        <dbReference type="ARBA" id="ARBA00023125"/>
    </source>
</evidence>
<dbReference type="InterPro" id="IPR051331">
    <property type="entry name" value="Chorismate_mutase-related"/>
</dbReference>
<accession>A0A4D6XGK2</accession>
<keyword evidence="5 8" id="KW-0413">Isomerase</keyword>
<dbReference type="InterPro" id="IPR003313">
    <property type="entry name" value="AraC-bd"/>
</dbReference>
<dbReference type="PROSITE" id="PS51257">
    <property type="entry name" value="PROKAR_LIPOPROTEIN"/>
    <property type="match status" value="1"/>
</dbReference>
<dbReference type="InterPro" id="IPR002701">
    <property type="entry name" value="CM_II_prokaryot"/>
</dbReference>
<comment type="pathway">
    <text evidence="1">Metabolic intermediate biosynthesis; prephenate biosynthesis; prephenate from chorismate: step 1/1.</text>
</comment>
<dbReference type="EC" id="5.4.99.5" evidence="2"/>
<dbReference type="OrthoDB" id="287220at2"/>
<evidence type="ECO:0000259" key="7">
    <source>
        <dbReference type="PROSITE" id="PS51168"/>
    </source>
</evidence>
<evidence type="ECO:0000256" key="6">
    <source>
        <dbReference type="SAM" id="SignalP"/>
    </source>
</evidence>
<dbReference type="UniPathway" id="UPA00120">
    <property type="reaction ID" value="UER00203"/>
</dbReference>
<name>A0A4D6XGK2_PSEPU</name>
<dbReference type="InterPro" id="IPR036263">
    <property type="entry name" value="Chorismate_II_sf"/>
</dbReference>
<dbReference type="AlphaFoldDB" id="A0A4D6XGK2"/>
<evidence type="ECO:0000256" key="3">
    <source>
        <dbReference type="ARBA" id="ARBA00022729"/>
    </source>
</evidence>
<dbReference type="PROSITE" id="PS51168">
    <property type="entry name" value="CHORISMATE_MUT_2"/>
    <property type="match status" value="1"/>
</dbReference>
<proteinExistence type="predicted"/>
<dbReference type="Gene3D" id="1.20.59.10">
    <property type="entry name" value="Chorismate mutase"/>
    <property type="match status" value="1"/>
</dbReference>
<gene>
    <name evidence="8" type="primary">aroQ</name>
    <name evidence="8" type="ORF">E6B08_28275</name>
</gene>
<feature type="signal peptide" evidence="6">
    <location>
        <begin position="1"/>
        <end position="23"/>
    </location>
</feature>
<evidence type="ECO:0000313" key="8">
    <source>
        <dbReference type="EMBL" id="QCI15013.1"/>
    </source>
</evidence>
<evidence type="ECO:0000256" key="2">
    <source>
        <dbReference type="ARBA" id="ARBA00012404"/>
    </source>
</evidence>
<dbReference type="InterPro" id="IPR008240">
    <property type="entry name" value="Chorismate_mutase_periplasmic"/>
</dbReference>
<dbReference type="NCBIfam" id="TIGR01806">
    <property type="entry name" value="CM_mono2"/>
    <property type="match status" value="1"/>
</dbReference>
<dbReference type="CDD" id="cd02236">
    <property type="entry name" value="cupin_CV2614-like"/>
    <property type="match status" value="1"/>
</dbReference>
<evidence type="ECO:0000313" key="9">
    <source>
        <dbReference type="Proteomes" id="UP000298551"/>
    </source>
</evidence>
<dbReference type="PANTHER" id="PTHR38041:SF2">
    <property type="entry name" value="SECRETED CHORISMATE MUTASE"/>
    <property type="match status" value="1"/>
</dbReference>
<keyword evidence="4" id="KW-0238">DNA-binding</keyword>
<dbReference type="Pfam" id="PF02311">
    <property type="entry name" value="AraC_binding"/>
    <property type="match status" value="1"/>
</dbReference>
<dbReference type="GO" id="GO:0004106">
    <property type="term" value="F:chorismate mutase activity"/>
    <property type="evidence" value="ECO:0007669"/>
    <property type="project" value="UniProtKB-EC"/>
</dbReference>
<dbReference type="SUPFAM" id="SSF51182">
    <property type="entry name" value="RmlC-like cupins"/>
    <property type="match status" value="1"/>
</dbReference>
<protein>
    <recommendedName>
        <fullName evidence="2">chorismate mutase</fullName>
        <ecNumber evidence="2">5.4.99.5</ecNumber>
    </recommendedName>
</protein>
<dbReference type="SMART" id="SM00830">
    <property type="entry name" value="CM_2"/>
    <property type="match status" value="1"/>
</dbReference>
<sequence>MRTLVPITLVLAALLAGCGKSTAEPGQVRSEVLHRATASWDGTPYTHYPEGQPMLSLVKVSIPANTTLDWHCHQTFTLGYLQEGKLEVETTGGKRIRLTAGDSLAEVVNDVHRGHTADEPATVLMFHAGADHLTFSQREAQCQPPVVARDEPMDTLLAQIQQRLAIAEEIALHKWDTAQAVQAVAREQQVLTNVRHSAWRYQLAPERAADFFADQIEANKMVQYGLIHQWQARGAAPEVPRRDLYTTLRPQLDSLQDQLLKSLAKFENNYRPDCASQVMARIEGKTLSPMLKQAMVRATGQLCHND</sequence>
<dbReference type="Proteomes" id="UP000298551">
    <property type="component" value="Chromosome"/>
</dbReference>
<reference evidence="9" key="1">
    <citation type="submission" date="2019-04" db="EMBL/GenBank/DDBJ databases">
        <title>Genome sequence of Pseudomonas putida 1290, an auxin catabolizing strain.</title>
        <authorList>
            <person name="Laird T.S."/>
            <person name="Leveau J.H.J."/>
        </authorList>
    </citation>
    <scope>NUCLEOTIDE SEQUENCE [LARGE SCALE GENOMIC DNA]</scope>
    <source>
        <strain evidence="9">1290</strain>
    </source>
</reference>
<dbReference type="SUPFAM" id="SSF48600">
    <property type="entry name" value="Chorismate mutase II"/>
    <property type="match status" value="1"/>
</dbReference>
<feature type="domain" description="Chorismate mutase" evidence="7">
    <location>
        <begin position="133"/>
        <end position="227"/>
    </location>
</feature>
<dbReference type="EMBL" id="CP039371">
    <property type="protein sequence ID" value="QCI15013.1"/>
    <property type="molecule type" value="Genomic_DNA"/>
</dbReference>
<dbReference type="InterPro" id="IPR011051">
    <property type="entry name" value="RmlC_Cupin_sf"/>
</dbReference>
<organism evidence="8 9">
    <name type="scientific">Pseudomonas putida</name>
    <name type="common">Arthrobacter siderocapsulatus</name>
    <dbReference type="NCBI Taxonomy" id="303"/>
    <lineage>
        <taxon>Bacteria</taxon>
        <taxon>Pseudomonadati</taxon>
        <taxon>Pseudomonadota</taxon>
        <taxon>Gammaproteobacteria</taxon>
        <taxon>Pseudomonadales</taxon>
        <taxon>Pseudomonadaceae</taxon>
        <taxon>Pseudomonas</taxon>
    </lineage>
</organism>
<dbReference type="GO" id="GO:0009697">
    <property type="term" value="P:salicylic acid biosynthetic process"/>
    <property type="evidence" value="ECO:0007669"/>
    <property type="project" value="TreeGrafter"/>
</dbReference>
<dbReference type="Gene3D" id="2.60.120.10">
    <property type="entry name" value="Jelly Rolls"/>
    <property type="match status" value="1"/>
</dbReference>
<dbReference type="GO" id="GO:0046417">
    <property type="term" value="P:chorismate metabolic process"/>
    <property type="evidence" value="ECO:0007669"/>
    <property type="project" value="InterPro"/>
</dbReference>
<evidence type="ECO:0000256" key="1">
    <source>
        <dbReference type="ARBA" id="ARBA00004817"/>
    </source>
</evidence>